<dbReference type="Pfam" id="PF00356">
    <property type="entry name" value="LacI"/>
    <property type="match status" value="1"/>
</dbReference>
<dbReference type="EMBL" id="AUWY01000136">
    <property type="protein sequence ID" value="EQB29726.1"/>
    <property type="molecule type" value="Genomic_DNA"/>
</dbReference>
<dbReference type="PANTHER" id="PTHR30146">
    <property type="entry name" value="LACI-RELATED TRANSCRIPTIONAL REPRESSOR"/>
    <property type="match status" value="1"/>
</dbReference>
<keyword evidence="7" id="KW-1185">Reference proteome</keyword>
<dbReference type="AlphaFoldDB" id="T0IVD5"/>
<protein>
    <recommendedName>
        <fullName evidence="5">HTH lacI-type domain-containing protein</fullName>
    </recommendedName>
</protein>
<sequence length="364" mass="39346">MRRYDDDRRQPSKDAMTTQENGRKRRRGSKGPTITAVARHAGVSAMTVSNVLNNKSFVNPATREVVLEAVKALNYTPNNAARSLAAAKTLRIGLLHRDIDSALLSAMLVGSLRATSRLGVQLVLEIYDSTDPIGSIEKVAENGIDGLLLPPPICELASAAGLPERHDVPMIGLAPGSNLRNMDCVRIDDERASYELTRLLLDMGHRRIAMVTLPTALVAASRLRGYLRALGDAGVVADMDVVWEAPPSFEAGLGLAERVLADTRNFTAVIAGNDDMAAAFVNVALRKKIAVPDALSITGFDDTPIAVKIWPALTTVRQPLALIAEKATERLVAILRDEETEQPPQAIYVDYSMVERQSTGPAPR</sequence>
<dbReference type="STRING" id="1346791.M529_23395"/>
<dbReference type="PANTHER" id="PTHR30146:SF153">
    <property type="entry name" value="LACTOSE OPERON REPRESSOR"/>
    <property type="match status" value="1"/>
</dbReference>
<reference evidence="6 7" key="1">
    <citation type="journal article" date="2013" name="Genome Announc.">
        <title>Draft Genome Sequence of Sphingobium ummariense Strain RL-3, a Hexachlorocyclohexane-Degrading Bacterium.</title>
        <authorList>
            <person name="Kohli P."/>
            <person name="Dua A."/>
            <person name="Sangwan N."/>
            <person name="Oldach P."/>
            <person name="Khurana J.P."/>
            <person name="Lal R."/>
        </authorList>
    </citation>
    <scope>NUCLEOTIDE SEQUENCE [LARGE SCALE GENOMIC DNA]</scope>
    <source>
        <strain evidence="6 7">RL-3</strain>
    </source>
</reference>
<organism evidence="6 7">
    <name type="scientific">Sphingobium ummariense RL-3</name>
    <dbReference type="NCBI Taxonomy" id="1346791"/>
    <lineage>
        <taxon>Bacteria</taxon>
        <taxon>Pseudomonadati</taxon>
        <taxon>Pseudomonadota</taxon>
        <taxon>Alphaproteobacteria</taxon>
        <taxon>Sphingomonadales</taxon>
        <taxon>Sphingomonadaceae</taxon>
        <taxon>Sphingobium</taxon>
    </lineage>
</organism>
<evidence type="ECO:0000313" key="6">
    <source>
        <dbReference type="EMBL" id="EQB29726.1"/>
    </source>
</evidence>
<dbReference type="PROSITE" id="PS50932">
    <property type="entry name" value="HTH_LACI_2"/>
    <property type="match status" value="1"/>
</dbReference>
<dbReference type="InterPro" id="IPR046335">
    <property type="entry name" value="LacI/GalR-like_sensor"/>
</dbReference>
<dbReference type="SUPFAM" id="SSF47413">
    <property type="entry name" value="lambda repressor-like DNA-binding domains"/>
    <property type="match status" value="1"/>
</dbReference>
<accession>T0IVD5</accession>
<feature type="region of interest" description="Disordered" evidence="4">
    <location>
        <begin position="1"/>
        <end position="33"/>
    </location>
</feature>
<dbReference type="PATRIC" id="fig|1346791.3.peg.4517"/>
<dbReference type="GO" id="GO:0000976">
    <property type="term" value="F:transcription cis-regulatory region binding"/>
    <property type="evidence" value="ECO:0007669"/>
    <property type="project" value="TreeGrafter"/>
</dbReference>
<dbReference type="Pfam" id="PF13377">
    <property type="entry name" value="Peripla_BP_3"/>
    <property type="match status" value="1"/>
</dbReference>
<keyword evidence="3" id="KW-0804">Transcription</keyword>
<name>T0IVD5_9SPHN</name>
<evidence type="ECO:0000256" key="4">
    <source>
        <dbReference type="SAM" id="MobiDB-lite"/>
    </source>
</evidence>
<evidence type="ECO:0000256" key="2">
    <source>
        <dbReference type="ARBA" id="ARBA00023125"/>
    </source>
</evidence>
<dbReference type="InterPro" id="IPR010982">
    <property type="entry name" value="Lambda_DNA-bd_dom_sf"/>
</dbReference>
<comment type="caution">
    <text evidence="6">The sequence shown here is derived from an EMBL/GenBank/DDBJ whole genome shotgun (WGS) entry which is preliminary data.</text>
</comment>
<keyword evidence="1" id="KW-0805">Transcription regulation</keyword>
<dbReference type="InterPro" id="IPR000843">
    <property type="entry name" value="HTH_LacI"/>
</dbReference>
<proteinExistence type="predicted"/>
<keyword evidence="2" id="KW-0238">DNA-binding</keyword>
<gene>
    <name evidence="6" type="ORF">M529_23395</name>
</gene>
<dbReference type="Gene3D" id="3.40.50.2300">
    <property type="match status" value="2"/>
</dbReference>
<evidence type="ECO:0000313" key="7">
    <source>
        <dbReference type="Proteomes" id="UP000015523"/>
    </source>
</evidence>
<dbReference type="Proteomes" id="UP000015523">
    <property type="component" value="Unassembled WGS sequence"/>
</dbReference>
<evidence type="ECO:0000259" key="5">
    <source>
        <dbReference type="PROSITE" id="PS50932"/>
    </source>
</evidence>
<feature type="compositionally biased region" description="Basic and acidic residues" evidence="4">
    <location>
        <begin position="1"/>
        <end position="12"/>
    </location>
</feature>
<dbReference type="SUPFAM" id="SSF53822">
    <property type="entry name" value="Periplasmic binding protein-like I"/>
    <property type="match status" value="1"/>
</dbReference>
<dbReference type="InterPro" id="IPR028082">
    <property type="entry name" value="Peripla_BP_I"/>
</dbReference>
<dbReference type="SMART" id="SM00354">
    <property type="entry name" value="HTH_LACI"/>
    <property type="match status" value="1"/>
</dbReference>
<dbReference type="GO" id="GO:0003700">
    <property type="term" value="F:DNA-binding transcription factor activity"/>
    <property type="evidence" value="ECO:0007669"/>
    <property type="project" value="TreeGrafter"/>
</dbReference>
<dbReference type="eggNOG" id="COG1609">
    <property type="taxonomic scope" value="Bacteria"/>
</dbReference>
<dbReference type="Gene3D" id="1.10.260.40">
    <property type="entry name" value="lambda repressor-like DNA-binding domains"/>
    <property type="match status" value="1"/>
</dbReference>
<evidence type="ECO:0000256" key="3">
    <source>
        <dbReference type="ARBA" id="ARBA00023163"/>
    </source>
</evidence>
<dbReference type="CDD" id="cd01392">
    <property type="entry name" value="HTH_LacI"/>
    <property type="match status" value="1"/>
</dbReference>
<feature type="domain" description="HTH lacI-type" evidence="5">
    <location>
        <begin position="32"/>
        <end position="86"/>
    </location>
</feature>
<evidence type="ECO:0000256" key="1">
    <source>
        <dbReference type="ARBA" id="ARBA00023015"/>
    </source>
</evidence>